<comment type="subcellular location">
    <subcellularLocation>
        <location evidence="3">Plastid</location>
    </subcellularLocation>
</comment>
<keyword evidence="10 13" id="KW-0687">Ribonucleoprotein</keyword>
<keyword evidence="9 13" id="KW-0689">Ribosomal protein</keyword>
<evidence type="ECO:0000256" key="10">
    <source>
        <dbReference type="ARBA" id="ARBA00023274"/>
    </source>
</evidence>
<dbReference type="InterPro" id="IPR001063">
    <property type="entry name" value="Ribosomal_uL22"/>
</dbReference>
<dbReference type="NCBIfam" id="TIGR01044">
    <property type="entry name" value="rplV_bact"/>
    <property type="match status" value="1"/>
</dbReference>
<dbReference type="Proteomes" id="UP000235220">
    <property type="component" value="Chromosome 1"/>
</dbReference>
<evidence type="ECO:0000256" key="3">
    <source>
        <dbReference type="ARBA" id="ARBA00004474"/>
    </source>
</evidence>
<keyword evidence="6" id="KW-0934">Plastid</keyword>
<comment type="function">
    <text evidence="2">This protein binds specifically to 23S rRNA.</text>
</comment>
<evidence type="ECO:0000256" key="1">
    <source>
        <dbReference type="ARBA" id="ARBA00003478"/>
    </source>
</evidence>
<evidence type="ECO:0000256" key="8">
    <source>
        <dbReference type="ARBA" id="ARBA00022884"/>
    </source>
</evidence>
<gene>
    <name evidence="16" type="primary">LOC108988170</name>
</gene>
<dbReference type="Gramene" id="Jr01_08050_p1">
    <property type="protein sequence ID" value="cds.Jr01_08050_p1"/>
    <property type="gene ID" value="Jr01_08050"/>
</dbReference>
<evidence type="ECO:0000256" key="5">
    <source>
        <dbReference type="ARBA" id="ARBA00011838"/>
    </source>
</evidence>
<dbReference type="GO" id="GO:0019843">
    <property type="term" value="F:rRNA binding"/>
    <property type="evidence" value="ECO:0007669"/>
    <property type="project" value="UniProtKB-KW"/>
</dbReference>
<dbReference type="KEGG" id="jre:108988170"/>
<evidence type="ECO:0000256" key="11">
    <source>
        <dbReference type="ARBA" id="ARBA00035285"/>
    </source>
</evidence>
<dbReference type="Gene3D" id="3.90.470.10">
    <property type="entry name" value="Ribosomal protein L22/L17"/>
    <property type="match status" value="1"/>
</dbReference>
<dbReference type="InterPro" id="IPR047867">
    <property type="entry name" value="Ribosomal_uL22_bac/org-type"/>
</dbReference>
<dbReference type="PANTHER" id="PTHR13501:SF10">
    <property type="entry name" value="LARGE RIBOSOMAL SUBUNIT PROTEIN UL22M"/>
    <property type="match status" value="1"/>
</dbReference>
<comment type="similarity">
    <text evidence="4 13">Belongs to the universal ribosomal protein uL22 family.</text>
</comment>
<evidence type="ECO:0000256" key="9">
    <source>
        <dbReference type="ARBA" id="ARBA00022980"/>
    </source>
</evidence>
<evidence type="ECO:0000256" key="13">
    <source>
        <dbReference type="RuleBase" id="RU004005"/>
    </source>
</evidence>
<reference evidence="16" key="1">
    <citation type="submission" date="2025-08" db="UniProtKB">
        <authorList>
            <consortium name="RefSeq"/>
        </authorList>
    </citation>
    <scope>IDENTIFICATION</scope>
    <source>
        <tissue evidence="16">Leaves</tissue>
    </source>
</reference>
<name>A0A2I4EBT8_JUGRE</name>
<dbReference type="PANTHER" id="PTHR13501">
    <property type="entry name" value="CHLOROPLAST 50S RIBOSOMAL PROTEIN L22-RELATED"/>
    <property type="match status" value="1"/>
</dbReference>
<feature type="region of interest" description="Disordered" evidence="14">
    <location>
        <begin position="38"/>
        <end position="86"/>
    </location>
</feature>
<comment type="function">
    <text evidence="1">The globular domain of the protein is located near the polypeptide exit tunnel on the outside of the subunit, while an extended beta-hairpin is found that lines the wall of the exit tunnel in the center of the 70S ribosome.</text>
</comment>
<feature type="compositionally biased region" description="Polar residues" evidence="14">
    <location>
        <begin position="68"/>
        <end position="78"/>
    </location>
</feature>
<dbReference type="InterPro" id="IPR005727">
    <property type="entry name" value="Ribosomal_uL22_bac/chlpt-type"/>
</dbReference>
<feature type="compositionally biased region" description="Basic and acidic residues" evidence="14">
    <location>
        <begin position="44"/>
        <end position="64"/>
    </location>
</feature>
<keyword evidence="7" id="KW-0699">rRNA-binding</keyword>
<keyword evidence="15" id="KW-1185">Reference proteome</keyword>
<comment type="subunit">
    <text evidence="5">Part of the 50S ribosomal subunit.</text>
</comment>
<evidence type="ECO:0000256" key="14">
    <source>
        <dbReference type="SAM" id="MobiDB-lite"/>
    </source>
</evidence>
<evidence type="ECO:0000313" key="15">
    <source>
        <dbReference type="Proteomes" id="UP000235220"/>
    </source>
</evidence>
<evidence type="ECO:0000256" key="2">
    <source>
        <dbReference type="ARBA" id="ARBA00003611"/>
    </source>
</evidence>
<sequence>MALSLSPPLHSLAFLHQTPQLALALHRAPSSKTRFPAIRLQAKPNDHIPRKTSWDPKTQKDRVPNRPRATTSETTPSEGTVAKDRKQNTYAEAYAIAKHIPMSANKVRRVIDQIRGRSYEESLMILELMPYRACEPVLKLVYSAAANATNNMGLDEGSLIVSKAEVNEGVTRKKVRPQARGRAYQIRRRSCHITVVVKDTSL</sequence>
<dbReference type="GeneID" id="108988170"/>
<accession>A0A2I4EBT8</accession>
<proteinExistence type="inferred from homology"/>
<dbReference type="SUPFAM" id="SSF54843">
    <property type="entry name" value="Ribosomal protein L22"/>
    <property type="match status" value="1"/>
</dbReference>
<dbReference type="Pfam" id="PF00237">
    <property type="entry name" value="Ribosomal_L22"/>
    <property type="match status" value="1"/>
</dbReference>
<evidence type="ECO:0000256" key="4">
    <source>
        <dbReference type="ARBA" id="ARBA00009451"/>
    </source>
</evidence>
<protein>
    <recommendedName>
        <fullName evidence="11">Large ribosomal subunit protein uL22c</fullName>
    </recommendedName>
    <alternativeName>
        <fullName evidence="12">50S ribosomal protein L22, chloroplastic</fullName>
    </alternativeName>
</protein>
<dbReference type="HAMAP" id="MF_01331_B">
    <property type="entry name" value="Ribosomal_uL22_B"/>
    <property type="match status" value="1"/>
</dbReference>
<dbReference type="GO" id="GO:0009536">
    <property type="term" value="C:plastid"/>
    <property type="evidence" value="ECO:0007669"/>
    <property type="project" value="UniProtKB-SubCell"/>
</dbReference>
<dbReference type="AlphaFoldDB" id="A0A2I4EBT8"/>
<dbReference type="FunFam" id="3.90.470.10:FF:000004">
    <property type="entry name" value="50S ribosomal protein L22, chloroplastic"/>
    <property type="match status" value="1"/>
</dbReference>
<evidence type="ECO:0000313" key="16">
    <source>
        <dbReference type="RefSeq" id="XP_018816862.1"/>
    </source>
</evidence>
<organism evidence="15 16">
    <name type="scientific">Juglans regia</name>
    <name type="common">English walnut</name>
    <dbReference type="NCBI Taxonomy" id="51240"/>
    <lineage>
        <taxon>Eukaryota</taxon>
        <taxon>Viridiplantae</taxon>
        <taxon>Streptophyta</taxon>
        <taxon>Embryophyta</taxon>
        <taxon>Tracheophyta</taxon>
        <taxon>Spermatophyta</taxon>
        <taxon>Magnoliopsida</taxon>
        <taxon>eudicotyledons</taxon>
        <taxon>Gunneridae</taxon>
        <taxon>Pentapetalae</taxon>
        <taxon>rosids</taxon>
        <taxon>fabids</taxon>
        <taxon>Fagales</taxon>
        <taxon>Juglandaceae</taxon>
        <taxon>Juglans</taxon>
    </lineage>
</organism>
<evidence type="ECO:0000256" key="6">
    <source>
        <dbReference type="ARBA" id="ARBA00022640"/>
    </source>
</evidence>
<keyword evidence="8" id="KW-0694">RNA-binding</keyword>
<dbReference type="RefSeq" id="XP_018816862.1">
    <property type="nucleotide sequence ID" value="XM_018961317.2"/>
</dbReference>
<dbReference type="GO" id="GO:0006412">
    <property type="term" value="P:translation"/>
    <property type="evidence" value="ECO:0000318"/>
    <property type="project" value="GO_Central"/>
</dbReference>
<dbReference type="STRING" id="51240.A0A2I4EBT8"/>
<dbReference type="OrthoDB" id="1840754at2759"/>
<dbReference type="CDD" id="cd00336">
    <property type="entry name" value="Ribosomal_L22"/>
    <property type="match status" value="1"/>
</dbReference>
<evidence type="ECO:0000256" key="7">
    <source>
        <dbReference type="ARBA" id="ARBA00022730"/>
    </source>
</evidence>
<dbReference type="GO" id="GO:0003735">
    <property type="term" value="F:structural constituent of ribosome"/>
    <property type="evidence" value="ECO:0000318"/>
    <property type="project" value="GO_Central"/>
</dbReference>
<evidence type="ECO:0000256" key="12">
    <source>
        <dbReference type="ARBA" id="ARBA00035416"/>
    </source>
</evidence>
<dbReference type="GO" id="GO:0015934">
    <property type="term" value="C:large ribosomal subunit"/>
    <property type="evidence" value="ECO:0000318"/>
    <property type="project" value="GO_Central"/>
</dbReference>
<dbReference type="InterPro" id="IPR036394">
    <property type="entry name" value="Ribosomal_uL22_sf"/>
</dbReference>